<feature type="compositionally biased region" description="Polar residues" evidence="1">
    <location>
        <begin position="45"/>
        <end position="55"/>
    </location>
</feature>
<feature type="compositionally biased region" description="Basic residues" evidence="1">
    <location>
        <begin position="76"/>
        <end position="95"/>
    </location>
</feature>
<organism evidence="2 3">
    <name type="scientific">Trypanosoma theileri</name>
    <dbReference type="NCBI Taxonomy" id="67003"/>
    <lineage>
        <taxon>Eukaryota</taxon>
        <taxon>Discoba</taxon>
        <taxon>Euglenozoa</taxon>
        <taxon>Kinetoplastea</taxon>
        <taxon>Metakinetoplastina</taxon>
        <taxon>Trypanosomatida</taxon>
        <taxon>Trypanosomatidae</taxon>
        <taxon>Trypanosoma</taxon>
    </lineage>
</organism>
<proteinExistence type="predicted"/>
<dbReference type="GeneID" id="39982494"/>
<comment type="caution">
    <text evidence="2">The sequence shown here is derived from an EMBL/GenBank/DDBJ whole genome shotgun (WGS) entry which is preliminary data.</text>
</comment>
<evidence type="ECO:0000313" key="3">
    <source>
        <dbReference type="Proteomes" id="UP000192257"/>
    </source>
</evidence>
<dbReference type="Gene3D" id="3.30.420.10">
    <property type="entry name" value="Ribonuclease H-like superfamily/Ribonuclease H"/>
    <property type="match status" value="1"/>
</dbReference>
<dbReference type="PANTHER" id="PTHR33050">
    <property type="entry name" value="REVERSE TRANSCRIPTASE DOMAIN-CONTAINING PROTEIN"/>
    <property type="match status" value="1"/>
</dbReference>
<dbReference type="EMBL" id="NBCO01000004">
    <property type="protein sequence ID" value="ORC92306.1"/>
    <property type="molecule type" value="Genomic_DNA"/>
</dbReference>
<protein>
    <submittedName>
        <fullName evidence="2">Uncharacterized protein</fullName>
    </submittedName>
</protein>
<dbReference type="VEuPathDB" id="TriTrypDB:TM35_000045200"/>
<keyword evidence="3" id="KW-1185">Reference proteome</keyword>
<dbReference type="OrthoDB" id="248467at2759"/>
<feature type="compositionally biased region" description="Polar residues" evidence="1">
    <location>
        <begin position="8"/>
        <end position="20"/>
    </location>
</feature>
<dbReference type="InterPro" id="IPR052055">
    <property type="entry name" value="Hepadnavirus_pol/RT"/>
</dbReference>
<dbReference type="Proteomes" id="UP000192257">
    <property type="component" value="Unassembled WGS sequence"/>
</dbReference>
<dbReference type="GO" id="GO:0003676">
    <property type="term" value="F:nucleic acid binding"/>
    <property type="evidence" value="ECO:0007669"/>
    <property type="project" value="InterPro"/>
</dbReference>
<sequence length="748" mass="83851">MGIGYDNRYSSIGKRSSGTTPGLGYSQPLGRNNKASETKFRTARSRSQSHNSGLGSTAKDIQKRSTQGSEVLGNPRSRRTTRQSKHKRNDKRRKINALNDERHGKHSSALRNGSSLHEERSFGPRRGRSGRTRSQSTIINAARKTRGPHGTLTEYGALSGSLGRHIKQIVTPHIINLRELGKWAAEKCGTPEPATQQGLCAPFKGHNILQRSHRTRVETKDEEARLPLQQIDVRTLSTKWIRARLNKSAGRRWDEVLNIMQKPELHARRRESNLRINNADSQRMKEAGIICTAFSHPTAGWMVPFTVVEEKPSGQRRRFIALPREKNDKDDYEADVPLAHISRYLDVVYDETATLFDLKASFFQVALLVNMRASFCCRTESGELVEFTRLPMGYKCSPEISNTITLVLVGDPELVMSQYAAPQDLHIHIWIGNIRISGPHKKVEAWGKHILKNVQHCGATIGEQQLNTKEYGFIGAYLNHKNHTVSLSDKTIKRLQQAPSLDNATVEELESTVSRVVRAGGVRGESLFPYYFFLKIVRRRLSRLNRGLSRPQDPANLSATAKDIGHSWLNTLLMNGPVHTPQKMPSTATLVTDASMYGWGALLFKDSGEVLAGGGAWEHTPHMISQAEARAVHLALRGFKMHLTGPLDIRVDNTTVMNIMQKGNTHSQTLLKEANAIDRVLRPYSITAKWSYVASENNPADGISRGKFIKKSDLAKVWNLRWGEREAGSSALPFRQFLGCFFDSITVW</sequence>
<dbReference type="RefSeq" id="XP_028886372.1">
    <property type="nucleotide sequence ID" value="XM_029022714.1"/>
</dbReference>
<dbReference type="PANTHER" id="PTHR33050:SF7">
    <property type="entry name" value="RIBONUCLEASE H"/>
    <property type="match status" value="1"/>
</dbReference>
<reference evidence="2 3" key="1">
    <citation type="submission" date="2017-03" db="EMBL/GenBank/DDBJ databases">
        <title>An alternative strategy for trypanosome survival in the mammalian bloodstream revealed through genome and transcriptome analysis of the ubiquitous bovine parasite Trypanosoma (Megatrypanum) theileri.</title>
        <authorList>
            <person name="Kelly S."/>
            <person name="Ivens A."/>
            <person name="Mott A."/>
            <person name="O'Neill E."/>
            <person name="Emms D."/>
            <person name="Macleod O."/>
            <person name="Voorheis P."/>
            <person name="Matthews J."/>
            <person name="Matthews K."/>
            <person name="Carrington M."/>
        </authorList>
    </citation>
    <scope>NUCLEOTIDE SEQUENCE [LARGE SCALE GENOMIC DNA]</scope>
    <source>
        <strain evidence="2">Edinburgh</strain>
    </source>
</reference>
<dbReference type="InterPro" id="IPR043502">
    <property type="entry name" value="DNA/RNA_pol_sf"/>
</dbReference>
<feature type="region of interest" description="Disordered" evidence="1">
    <location>
        <begin position="1"/>
        <end position="139"/>
    </location>
</feature>
<gene>
    <name evidence="2" type="ORF">TM35_000045200</name>
</gene>
<dbReference type="AlphaFoldDB" id="A0A1X0P5T9"/>
<evidence type="ECO:0000313" key="2">
    <source>
        <dbReference type="EMBL" id="ORC92306.1"/>
    </source>
</evidence>
<dbReference type="SUPFAM" id="SSF56672">
    <property type="entry name" value="DNA/RNA polymerases"/>
    <property type="match status" value="1"/>
</dbReference>
<dbReference type="InterPro" id="IPR036397">
    <property type="entry name" value="RNaseH_sf"/>
</dbReference>
<accession>A0A1X0P5T9</accession>
<name>A0A1X0P5T9_9TRYP</name>
<evidence type="ECO:0000256" key="1">
    <source>
        <dbReference type="SAM" id="MobiDB-lite"/>
    </source>
</evidence>